<feature type="region of interest" description="Disordered" evidence="5">
    <location>
        <begin position="87"/>
        <end position="110"/>
    </location>
</feature>
<dbReference type="Proteomes" id="UP000518752">
    <property type="component" value="Unassembled WGS sequence"/>
</dbReference>
<dbReference type="PROSITE" id="PS50053">
    <property type="entry name" value="UBIQUITIN_2"/>
    <property type="match status" value="1"/>
</dbReference>
<evidence type="ECO:0000256" key="3">
    <source>
        <dbReference type="ARBA" id="ARBA00022989"/>
    </source>
</evidence>
<evidence type="ECO:0000313" key="9">
    <source>
        <dbReference type="Proteomes" id="UP000518752"/>
    </source>
</evidence>
<keyword evidence="2 6" id="KW-0812">Transmembrane</keyword>
<sequence length="642" mass="69327">MNQVSSANLISIRVELPAYGYSFTIKVPSETSVLSIKEAISSTCPGSPIIDGQRIIWRGRVLGTEEKIKDLWPSDEEVQRIVHLSVHPSAWRTDPPKTQEKGKGKEGEKDAEWVERLKAVAHSTSQPTAKTDTVATPSPATPQHLAFIVAKHRQALATLTQELSEFRVDPEDRHLAAKFVEEHGFIWPEILDEEVEPNLGGQGVKYAKQTIDGRPFLRLLNSTVTPTPAQIRALEILSYTIPLLNLPLRPSMSPTSSAHAPISPNPPSDILTGTPVQLPAHVNAILQQLGLPPIQDNPIVGPAQVHVVNDDNGVPHPAAQGQGGQLYNFNAFLDANGGQAGQNVHPPIAANPPQFQAAQIRPLIFPILMLSLRTLLLLYFVAPARKPFLAFMIIAWVIWEIWVPVREVFGRAGRAGDADGVQAMGDRQPQGAGEGPAGADVMRAGQVPPLGVNRGVQPPGNGPQVLNGAPPLPNNPPAGAAPNAAAAAGSILNTLASFDITEGETALQAFADSPTNAITQDILPEPGVGRKALSFIVLLLTTVHPAVWNKRRAILRAREGRVRVEMGALRETAPTQEETGDDTGDETSAEVLETQRRAALRAEISSKYMRRPVWVRRYMQRVFQAGEGGTAWGAGEEWIAEE</sequence>
<feature type="transmembrane region" description="Helical" evidence="6">
    <location>
        <begin position="363"/>
        <end position="381"/>
    </location>
</feature>
<organism evidence="8 9">
    <name type="scientific">Collybiopsis confluens</name>
    <dbReference type="NCBI Taxonomy" id="2823264"/>
    <lineage>
        <taxon>Eukaryota</taxon>
        <taxon>Fungi</taxon>
        <taxon>Dikarya</taxon>
        <taxon>Basidiomycota</taxon>
        <taxon>Agaricomycotina</taxon>
        <taxon>Agaricomycetes</taxon>
        <taxon>Agaricomycetidae</taxon>
        <taxon>Agaricales</taxon>
        <taxon>Marasmiineae</taxon>
        <taxon>Omphalotaceae</taxon>
        <taxon>Collybiopsis</taxon>
    </lineage>
</organism>
<feature type="compositionally biased region" description="Basic and acidic residues" evidence="5">
    <location>
        <begin position="94"/>
        <end position="110"/>
    </location>
</feature>
<dbReference type="InterPro" id="IPR039751">
    <property type="entry name" value="HERPUD1/2"/>
</dbReference>
<dbReference type="PANTHER" id="PTHR12943">
    <property type="entry name" value="HOMOCYSTEINE-RESPONSIVE ENDOPLASMIC RETICULUM-RESIDENT UNIQUITIN-LIKE DOMAIN HERPUD PROTEIN FAMILY MEMBER"/>
    <property type="match status" value="1"/>
</dbReference>
<keyword evidence="4 6" id="KW-0472">Membrane</keyword>
<dbReference type="InterPro" id="IPR000626">
    <property type="entry name" value="Ubiquitin-like_dom"/>
</dbReference>
<evidence type="ECO:0000256" key="2">
    <source>
        <dbReference type="ARBA" id="ARBA00022692"/>
    </source>
</evidence>
<proteinExistence type="predicted"/>
<dbReference type="InterPro" id="IPR029071">
    <property type="entry name" value="Ubiquitin-like_domsf"/>
</dbReference>
<evidence type="ECO:0000256" key="6">
    <source>
        <dbReference type="SAM" id="Phobius"/>
    </source>
</evidence>
<evidence type="ECO:0000256" key="4">
    <source>
        <dbReference type="ARBA" id="ARBA00023136"/>
    </source>
</evidence>
<evidence type="ECO:0000256" key="1">
    <source>
        <dbReference type="ARBA" id="ARBA00004370"/>
    </source>
</evidence>
<name>A0A8H5I240_9AGAR</name>
<comment type="caution">
    <text evidence="8">The sequence shown here is derived from an EMBL/GenBank/DDBJ whole genome shotgun (WGS) entry which is preliminary data.</text>
</comment>
<dbReference type="AlphaFoldDB" id="A0A8H5I240"/>
<protein>
    <recommendedName>
        <fullName evidence="7">Ubiquitin-like domain-containing protein</fullName>
    </recommendedName>
</protein>
<dbReference type="SUPFAM" id="SSF54236">
    <property type="entry name" value="Ubiquitin-like"/>
    <property type="match status" value="1"/>
</dbReference>
<feature type="domain" description="Ubiquitin-like" evidence="7">
    <location>
        <begin position="10"/>
        <end position="71"/>
    </location>
</feature>
<evidence type="ECO:0000313" key="8">
    <source>
        <dbReference type="EMBL" id="KAF5393747.1"/>
    </source>
</evidence>
<dbReference type="GO" id="GO:0030968">
    <property type="term" value="P:endoplasmic reticulum unfolded protein response"/>
    <property type="evidence" value="ECO:0007669"/>
    <property type="project" value="TreeGrafter"/>
</dbReference>
<gene>
    <name evidence="8" type="ORF">D9757_000150</name>
</gene>
<dbReference type="PANTHER" id="PTHR12943:SF27">
    <property type="entry name" value="HOMOCYSTEINE-INDUCED ENDOPLASMIC RETICULUM PROTEIN, ISOFORM A"/>
    <property type="match status" value="1"/>
</dbReference>
<feature type="transmembrane region" description="Helical" evidence="6">
    <location>
        <begin position="388"/>
        <end position="405"/>
    </location>
</feature>
<dbReference type="GO" id="GO:0016020">
    <property type="term" value="C:membrane"/>
    <property type="evidence" value="ECO:0007669"/>
    <property type="project" value="UniProtKB-SubCell"/>
</dbReference>
<reference evidence="8 9" key="1">
    <citation type="journal article" date="2020" name="ISME J.">
        <title>Uncovering the hidden diversity of litter-decomposition mechanisms in mushroom-forming fungi.</title>
        <authorList>
            <person name="Floudas D."/>
            <person name="Bentzer J."/>
            <person name="Ahren D."/>
            <person name="Johansson T."/>
            <person name="Persson P."/>
            <person name="Tunlid A."/>
        </authorList>
    </citation>
    <scope>NUCLEOTIDE SEQUENCE [LARGE SCALE GENOMIC DNA]</scope>
    <source>
        <strain evidence="8 9">CBS 406.79</strain>
    </source>
</reference>
<keyword evidence="3 6" id="KW-1133">Transmembrane helix</keyword>
<comment type="subcellular location">
    <subcellularLocation>
        <location evidence="1">Membrane</location>
    </subcellularLocation>
</comment>
<dbReference type="EMBL" id="JAACJN010000001">
    <property type="protein sequence ID" value="KAF5393747.1"/>
    <property type="molecule type" value="Genomic_DNA"/>
</dbReference>
<accession>A0A8H5I240</accession>
<evidence type="ECO:0000259" key="7">
    <source>
        <dbReference type="PROSITE" id="PS50053"/>
    </source>
</evidence>
<dbReference type="Gene3D" id="3.10.20.90">
    <property type="entry name" value="Phosphatidylinositol 3-kinase Catalytic Subunit, Chain A, domain 1"/>
    <property type="match status" value="1"/>
</dbReference>
<dbReference type="OrthoDB" id="21589at2759"/>
<keyword evidence="9" id="KW-1185">Reference proteome</keyword>
<feature type="region of interest" description="Disordered" evidence="5">
    <location>
        <begin position="420"/>
        <end position="483"/>
    </location>
</feature>
<evidence type="ECO:0000256" key="5">
    <source>
        <dbReference type="SAM" id="MobiDB-lite"/>
    </source>
</evidence>